<feature type="signal peptide" evidence="1">
    <location>
        <begin position="1"/>
        <end position="29"/>
    </location>
</feature>
<evidence type="ECO:0000313" key="3">
    <source>
        <dbReference type="Proteomes" id="UP001367676"/>
    </source>
</evidence>
<accession>A0AAN9Y6T6</accession>
<dbReference type="AlphaFoldDB" id="A0AAN9Y6T6"/>
<organism evidence="2 3">
    <name type="scientific">Parthenolecanium corni</name>
    <dbReference type="NCBI Taxonomy" id="536013"/>
    <lineage>
        <taxon>Eukaryota</taxon>
        <taxon>Metazoa</taxon>
        <taxon>Ecdysozoa</taxon>
        <taxon>Arthropoda</taxon>
        <taxon>Hexapoda</taxon>
        <taxon>Insecta</taxon>
        <taxon>Pterygota</taxon>
        <taxon>Neoptera</taxon>
        <taxon>Paraneoptera</taxon>
        <taxon>Hemiptera</taxon>
        <taxon>Sternorrhyncha</taxon>
        <taxon>Coccoidea</taxon>
        <taxon>Coccidae</taxon>
        <taxon>Parthenolecanium</taxon>
    </lineage>
</organism>
<evidence type="ECO:0000313" key="2">
    <source>
        <dbReference type="EMBL" id="KAK7595245.1"/>
    </source>
</evidence>
<keyword evidence="3" id="KW-1185">Reference proteome</keyword>
<proteinExistence type="predicted"/>
<gene>
    <name evidence="2" type="ORF">V9T40_013070</name>
</gene>
<dbReference type="EMBL" id="JBBCAQ010000018">
    <property type="protein sequence ID" value="KAK7595245.1"/>
    <property type="molecule type" value="Genomic_DNA"/>
</dbReference>
<keyword evidence="1" id="KW-0732">Signal</keyword>
<name>A0AAN9Y6T6_9HEMI</name>
<reference evidence="2 3" key="1">
    <citation type="submission" date="2024-03" db="EMBL/GenBank/DDBJ databases">
        <title>Adaptation during the transition from Ophiocordyceps entomopathogen to insect associate is accompanied by gene loss and intensified selection.</title>
        <authorList>
            <person name="Ward C.M."/>
            <person name="Onetto C.A."/>
            <person name="Borneman A.R."/>
        </authorList>
    </citation>
    <scope>NUCLEOTIDE SEQUENCE [LARGE SCALE GENOMIC DNA]</scope>
    <source>
        <strain evidence="2">AWRI1</strain>
        <tissue evidence="2">Single Adult Female</tissue>
    </source>
</reference>
<evidence type="ECO:0000256" key="1">
    <source>
        <dbReference type="SAM" id="SignalP"/>
    </source>
</evidence>
<protein>
    <submittedName>
        <fullName evidence="2">Uncharacterized protein</fullName>
    </submittedName>
</protein>
<feature type="chain" id="PRO_5042848503" evidence="1">
    <location>
        <begin position="30"/>
        <end position="126"/>
    </location>
</feature>
<dbReference type="Proteomes" id="UP001367676">
    <property type="component" value="Unassembled WGS sequence"/>
</dbReference>
<comment type="caution">
    <text evidence="2">The sequence shown here is derived from an EMBL/GenBank/DDBJ whole genome shotgun (WGS) entry which is preliminary data.</text>
</comment>
<sequence>MVQRYVSPFLLRALSLLLLSYSFVNENAGTEYRLPITDRTHHLLPIGYSPDCRTTSLRRDSIYDVVMLDTQLPCASFSGLSSSPWFGSIPLHIQGQSLSGTWNQKLMKILKLPVYMSSESSGTGCY</sequence>